<dbReference type="STRING" id="1121895.GCA_000378485_00050"/>
<keyword evidence="3" id="KW-1185">Reference proteome</keyword>
<feature type="domain" description="Thioredoxin" evidence="1">
    <location>
        <begin position="211"/>
        <end position="348"/>
    </location>
</feature>
<dbReference type="PROSITE" id="PS51257">
    <property type="entry name" value="PROKAR_LIPOPROTEIN"/>
    <property type="match status" value="1"/>
</dbReference>
<dbReference type="SUPFAM" id="SSF52833">
    <property type="entry name" value="Thioredoxin-like"/>
    <property type="match status" value="1"/>
</dbReference>
<reference evidence="2 3" key="1">
    <citation type="submission" date="2013-09" db="EMBL/GenBank/DDBJ databases">
        <authorList>
            <person name="Zeng Z."/>
            <person name="Chen C."/>
        </authorList>
    </citation>
    <scope>NUCLEOTIDE SEQUENCE [LARGE SCALE GENOMIC DNA]</scope>
    <source>
        <strain evidence="2 3">WB 3.3-2</strain>
    </source>
</reference>
<dbReference type="InterPro" id="IPR050553">
    <property type="entry name" value="Thioredoxin_ResA/DsbE_sf"/>
</dbReference>
<gene>
    <name evidence="2" type="ORF">Q765_09470</name>
</gene>
<name>A0A0A2M2H3_9FLAO</name>
<sequence length="348" mass="40641">MKNFILIILVFFFISCKKEDTLSSISTENNGTQIDVEITSDTKADSIIVTDIEYKNWKSFPDQPQFTAQFDTNVPHQYIIAFYLNGKPYTNDKELWLNNGNPKVKLHFKDKKVVIDTVANSLIYYEYFSFIKKLDSLDTDNDSISRNKYLLNKIEEHFNDSFSNLVAANYLGYNRSNSKNLKILLSKIEKQSSDIKNSNSSVYTQLKQLLTTKKFNLSEYSLINTNGDTIKPIVKQDKLYLIDFWFVRCLPCAADHKLIQQRINDFKKHNIEVVGIAKENSFKSWDNYLKKHNYNWTNYKEMIPFKTNPSDSLGIDVYPTYVIVNSKGEVASKRYNYVKDVFEDYLDK</sequence>
<dbReference type="Pfam" id="PF13905">
    <property type="entry name" value="Thioredoxin_8"/>
    <property type="match status" value="1"/>
</dbReference>
<organism evidence="2 3">
    <name type="scientific">Flavobacterium rivuli WB 3.3-2 = DSM 21788</name>
    <dbReference type="NCBI Taxonomy" id="1121895"/>
    <lineage>
        <taxon>Bacteria</taxon>
        <taxon>Pseudomonadati</taxon>
        <taxon>Bacteroidota</taxon>
        <taxon>Flavobacteriia</taxon>
        <taxon>Flavobacteriales</taxon>
        <taxon>Flavobacteriaceae</taxon>
        <taxon>Flavobacterium</taxon>
    </lineage>
</organism>
<proteinExistence type="predicted"/>
<dbReference type="AlphaFoldDB" id="A0A0A2M2H3"/>
<evidence type="ECO:0000313" key="3">
    <source>
        <dbReference type="Proteomes" id="UP000030152"/>
    </source>
</evidence>
<dbReference type="InterPro" id="IPR012336">
    <property type="entry name" value="Thioredoxin-like_fold"/>
</dbReference>
<dbReference type="eggNOG" id="COG0526">
    <property type="taxonomic scope" value="Bacteria"/>
</dbReference>
<evidence type="ECO:0000259" key="1">
    <source>
        <dbReference type="PROSITE" id="PS51352"/>
    </source>
</evidence>
<dbReference type="PROSITE" id="PS51352">
    <property type="entry name" value="THIOREDOXIN_2"/>
    <property type="match status" value="1"/>
</dbReference>
<dbReference type="EMBL" id="JRLX01000008">
    <property type="protein sequence ID" value="KGO86842.1"/>
    <property type="molecule type" value="Genomic_DNA"/>
</dbReference>
<dbReference type="InterPro" id="IPR013766">
    <property type="entry name" value="Thioredoxin_domain"/>
</dbReference>
<dbReference type="InterPro" id="IPR036249">
    <property type="entry name" value="Thioredoxin-like_sf"/>
</dbReference>
<dbReference type="PANTHER" id="PTHR42852:SF13">
    <property type="entry name" value="PROTEIN DIPZ"/>
    <property type="match status" value="1"/>
</dbReference>
<dbReference type="RefSeq" id="WP_020211175.1">
    <property type="nucleotide sequence ID" value="NZ_JRLX01000008.1"/>
</dbReference>
<protein>
    <recommendedName>
        <fullName evidence="1">Thioredoxin domain-containing protein</fullName>
    </recommendedName>
</protein>
<comment type="caution">
    <text evidence="2">The sequence shown here is derived from an EMBL/GenBank/DDBJ whole genome shotgun (WGS) entry which is preliminary data.</text>
</comment>
<evidence type="ECO:0000313" key="2">
    <source>
        <dbReference type="EMBL" id="KGO86842.1"/>
    </source>
</evidence>
<dbReference type="Gene3D" id="3.40.30.10">
    <property type="entry name" value="Glutaredoxin"/>
    <property type="match status" value="1"/>
</dbReference>
<dbReference type="CDD" id="cd02966">
    <property type="entry name" value="TlpA_like_family"/>
    <property type="match status" value="1"/>
</dbReference>
<accession>A0A0A2M2H3</accession>
<dbReference type="PANTHER" id="PTHR42852">
    <property type="entry name" value="THIOL:DISULFIDE INTERCHANGE PROTEIN DSBE"/>
    <property type="match status" value="1"/>
</dbReference>
<dbReference type="Proteomes" id="UP000030152">
    <property type="component" value="Unassembled WGS sequence"/>
</dbReference>
<dbReference type="OrthoDB" id="1069091at2"/>